<dbReference type="RefSeq" id="WP_188497183.1">
    <property type="nucleotide sequence ID" value="NZ_BMFV01000012.1"/>
</dbReference>
<dbReference type="AlphaFoldDB" id="A0A8J2ZWF9"/>
<dbReference type="Pfam" id="PF04167">
    <property type="entry name" value="DUF402"/>
    <property type="match status" value="1"/>
</dbReference>
<proteinExistence type="predicted"/>
<dbReference type="Gene3D" id="2.40.380.10">
    <property type="entry name" value="FomD-like"/>
    <property type="match status" value="1"/>
</dbReference>
<organism evidence="2 3">
    <name type="scientific">Pullulanibacillus pueri</name>
    <dbReference type="NCBI Taxonomy" id="1437324"/>
    <lineage>
        <taxon>Bacteria</taxon>
        <taxon>Bacillati</taxon>
        <taxon>Bacillota</taxon>
        <taxon>Bacilli</taxon>
        <taxon>Bacillales</taxon>
        <taxon>Sporolactobacillaceae</taxon>
        <taxon>Pullulanibacillus</taxon>
    </lineage>
</organism>
<keyword evidence="3" id="KW-1185">Reference proteome</keyword>
<dbReference type="PANTHER" id="PTHR41271:SF1">
    <property type="entry name" value="DUF402 DOMAIN-CONTAINING PROTEIN"/>
    <property type="match status" value="1"/>
</dbReference>
<evidence type="ECO:0000313" key="2">
    <source>
        <dbReference type="EMBL" id="GGH81386.1"/>
    </source>
</evidence>
<evidence type="ECO:0000313" key="3">
    <source>
        <dbReference type="Proteomes" id="UP000656813"/>
    </source>
</evidence>
<sequence length="181" mass="21452">MFKRKYGDRPDWTRIVKRDYAQTFLHTQEFQGHITLIKVVKVTEPLFVMYGHKRVCIVDDGYLWLQHFPFGKHYSMTTMFDACGDIVQWYIDICYENGVENQIPWMDDLYLDIVVLPSGESYLLDEDELEEAYHEGSIDFALFDLARQEAFRLQQLIKADKFELLSLAKKHKKLLLEENEG</sequence>
<dbReference type="InterPro" id="IPR035930">
    <property type="entry name" value="FomD-like_sf"/>
</dbReference>
<dbReference type="InterPro" id="IPR007295">
    <property type="entry name" value="DUF402"/>
</dbReference>
<evidence type="ECO:0000259" key="1">
    <source>
        <dbReference type="Pfam" id="PF04167"/>
    </source>
</evidence>
<feature type="domain" description="DUF402" evidence="1">
    <location>
        <begin position="59"/>
        <end position="162"/>
    </location>
</feature>
<dbReference type="Proteomes" id="UP000656813">
    <property type="component" value="Unassembled WGS sequence"/>
</dbReference>
<accession>A0A8J2ZWF9</accession>
<protein>
    <recommendedName>
        <fullName evidence="1">DUF402 domain-containing protein</fullName>
    </recommendedName>
</protein>
<dbReference type="PANTHER" id="PTHR41271">
    <property type="entry name" value="DUF402 DOMAIN-CONTAINING PROTEIN"/>
    <property type="match status" value="1"/>
</dbReference>
<gene>
    <name evidence="2" type="ORF">GCM10007096_19210</name>
</gene>
<dbReference type="SUPFAM" id="SSF159234">
    <property type="entry name" value="FomD-like"/>
    <property type="match status" value="1"/>
</dbReference>
<reference evidence="2" key="1">
    <citation type="journal article" date="2014" name="Int. J. Syst. Evol. Microbiol.">
        <title>Complete genome sequence of Corynebacterium casei LMG S-19264T (=DSM 44701T), isolated from a smear-ripened cheese.</title>
        <authorList>
            <consortium name="US DOE Joint Genome Institute (JGI-PGF)"/>
            <person name="Walter F."/>
            <person name="Albersmeier A."/>
            <person name="Kalinowski J."/>
            <person name="Ruckert C."/>
        </authorList>
    </citation>
    <scope>NUCLEOTIDE SEQUENCE</scope>
    <source>
        <strain evidence="2">CGMCC 1.12777</strain>
    </source>
</reference>
<name>A0A8J2ZWF9_9BACL</name>
<comment type="caution">
    <text evidence="2">The sequence shown here is derived from an EMBL/GenBank/DDBJ whole genome shotgun (WGS) entry which is preliminary data.</text>
</comment>
<dbReference type="EMBL" id="BMFV01000012">
    <property type="protein sequence ID" value="GGH81386.1"/>
    <property type="molecule type" value="Genomic_DNA"/>
</dbReference>
<reference evidence="2" key="2">
    <citation type="submission" date="2020-09" db="EMBL/GenBank/DDBJ databases">
        <authorList>
            <person name="Sun Q."/>
            <person name="Zhou Y."/>
        </authorList>
    </citation>
    <scope>NUCLEOTIDE SEQUENCE</scope>
    <source>
        <strain evidence="2">CGMCC 1.12777</strain>
    </source>
</reference>